<dbReference type="AlphaFoldDB" id="A0A507ZRZ0"/>
<sequence length="148" mass="16782">MEINKEFIKKMAEEIIPLHKFLGLEIIALEEGYVKVKIPYRKEVVGDVRNNRWHGGIIATVMDSVGGIVGTTFSTTTKDKMATIDLRVDYLKAAQSKALIVEGELVRLGNRIMVTRMRAYEEGEHDLVAEGKGVYNFIRLKKSDQKKQ</sequence>
<evidence type="ECO:0000313" key="9">
    <source>
        <dbReference type="EMBL" id="TQD39273.1"/>
    </source>
</evidence>
<evidence type="ECO:0000256" key="4">
    <source>
        <dbReference type="ARBA" id="ARBA00038381"/>
    </source>
</evidence>
<dbReference type="CDD" id="cd03443">
    <property type="entry name" value="PaaI_thioesterase"/>
    <property type="match status" value="1"/>
</dbReference>
<feature type="domain" description="Thioesterase" evidence="8">
    <location>
        <begin position="52"/>
        <end position="125"/>
    </location>
</feature>
<protein>
    <recommendedName>
        <fullName evidence="6">Medium/long-chain acyl-CoA thioesterase YigI</fullName>
        <ecNumber evidence="5">3.1.2.20</ecNumber>
    </recommendedName>
</protein>
<dbReference type="OrthoDB" id="9813158at2"/>
<accession>A0A507ZRZ0</accession>
<dbReference type="EC" id="3.1.2.20" evidence="5"/>
<comment type="similarity">
    <text evidence="4">Belongs to the YigI thioesterase family.</text>
</comment>
<comment type="catalytic activity">
    <reaction evidence="7">
        <text>a medium-chain fatty acyl-CoA + H2O = a medium-chain fatty acid + CoA + H(+)</text>
        <dbReference type="Rhea" id="RHEA:68184"/>
        <dbReference type="ChEBI" id="CHEBI:15377"/>
        <dbReference type="ChEBI" id="CHEBI:15378"/>
        <dbReference type="ChEBI" id="CHEBI:57287"/>
        <dbReference type="ChEBI" id="CHEBI:59558"/>
        <dbReference type="ChEBI" id="CHEBI:90546"/>
    </reaction>
</comment>
<dbReference type="RefSeq" id="WP_141421219.1">
    <property type="nucleotide sequence ID" value="NZ_VIAR01000004.1"/>
</dbReference>
<dbReference type="Proteomes" id="UP000317169">
    <property type="component" value="Unassembled WGS sequence"/>
</dbReference>
<dbReference type="Pfam" id="PF03061">
    <property type="entry name" value="4HBT"/>
    <property type="match status" value="1"/>
</dbReference>
<keyword evidence="1" id="KW-0378">Hydrolase</keyword>
<evidence type="ECO:0000313" key="10">
    <source>
        <dbReference type="Proteomes" id="UP000317169"/>
    </source>
</evidence>
<evidence type="ECO:0000256" key="6">
    <source>
        <dbReference type="ARBA" id="ARBA00040062"/>
    </source>
</evidence>
<keyword evidence="10" id="KW-1185">Reference proteome</keyword>
<gene>
    <name evidence="9" type="ORF">FKR84_05080</name>
</gene>
<evidence type="ECO:0000256" key="5">
    <source>
        <dbReference type="ARBA" id="ARBA00038894"/>
    </source>
</evidence>
<name>A0A507ZRZ0_9FLAO</name>
<reference evidence="9 10" key="1">
    <citation type="submission" date="2019-06" db="EMBL/GenBank/DDBJ databases">
        <title>Flavibacter putida gen. nov., sp. nov., a novel marine bacterium of the family Flavobacteriaceae isolated from coastal seawater.</title>
        <authorList>
            <person name="Feng X."/>
        </authorList>
    </citation>
    <scope>NUCLEOTIDE SEQUENCE [LARGE SCALE GENOMIC DNA]</scope>
    <source>
        <strain evidence="9 10">PLHSN227</strain>
    </source>
</reference>
<dbReference type="NCBIfam" id="TIGR00369">
    <property type="entry name" value="unchar_dom_1"/>
    <property type="match status" value="1"/>
</dbReference>
<evidence type="ECO:0000256" key="1">
    <source>
        <dbReference type="ARBA" id="ARBA00022801"/>
    </source>
</evidence>
<evidence type="ECO:0000256" key="2">
    <source>
        <dbReference type="ARBA" id="ARBA00035880"/>
    </source>
</evidence>
<dbReference type="EMBL" id="VIAR01000004">
    <property type="protein sequence ID" value="TQD39273.1"/>
    <property type="molecule type" value="Genomic_DNA"/>
</dbReference>
<evidence type="ECO:0000259" key="8">
    <source>
        <dbReference type="Pfam" id="PF03061"/>
    </source>
</evidence>
<dbReference type="InterPro" id="IPR029069">
    <property type="entry name" value="HotDog_dom_sf"/>
</dbReference>
<comment type="catalytic activity">
    <reaction evidence="2">
        <text>a fatty acyl-CoA + H2O = a fatty acid + CoA + H(+)</text>
        <dbReference type="Rhea" id="RHEA:16781"/>
        <dbReference type="ChEBI" id="CHEBI:15377"/>
        <dbReference type="ChEBI" id="CHEBI:15378"/>
        <dbReference type="ChEBI" id="CHEBI:28868"/>
        <dbReference type="ChEBI" id="CHEBI:57287"/>
        <dbReference type="ChEBI" id="CHEBI:77636"/>
        <dbReference type="EC" id="3.1.2.20"/>
    </reaction>
</comment>
<dbReference type="SUPFAM" id="SSF54637">
    <property type="entry name" value="Thioesterase/thiol ester dehydrase-isomerase"/>
    <property type="match status" value="1"/>
</dbReference>
<comment type="caution">
    <text evidence="9">The sequence shown here is derived from an EMBL/GenBank/DDBJ whole genome shotgun (WGS) entry which is preliminary data.</text>
</comment>
<organism evidence="9 10">
    <name type="scientific">Haloflavibacter putidus</name>
    <dbReference type="NCBI Taxonomy" id="2576776"/>
    <lineage>
        <taxon>Bacteria</taxon>
        <taxon>Pseudomonadati</taxon>
        <taxon>Bacteroidota</taxon>
        <taxon>Flavobacteriia</taxon>
        <taxon>Flavobacteriales</taxon>
        <taxon>Flavobacteriaceae</taxon>
        <taxon>Haloflavibacter</taxon>
    </lineage>
</organism>
<dbReference type="InterPro" id="IPR003736">
    <property type="entry name" value="PAAI_dom"/>
</dbReference>
<dbReference type="Gene3D" id="3.10.129.10">
    <property type="entry name" value="Hotdog Thioesterase"/>
    <property type="match status" value="1"/>
</dbReference>
<evidence type="ECO:0000256" key="3">
    <source>
        <dbReference type="ARBA" id="ARBA00036002"/>
    </source>
</evidence>
<dbReference type="PANTHER" id="PTHR43240">
    <property type="entry name" value="1,4-DIHYDROXY-2-NAPHTHOYL-COA THIOESTERASE 1"/>
    <property type="match status" value="1"/>
</dbReference>
<dbReference type="PANTHER" id="PTHR43240:SF20">
    <property type="entry name" value="MEDIUM_LONG-CHAIN ACYL-COA THIOESTERASE YIGI"/>
    <property type="match status" value="1"/>
</dbReference>
<dbReference type="GO" id="GO:0047617">
    <property type="term" value="F:fatty acyl-CoA hydrolase activity"/>
    <property type="evidence" value="ECO:0007669"/>
    <property type="project" value="UniProtKB-EC"/>
</dbReference>
<proteinExistence type="inferred from homology"/>
<comment type="catalytic activity">
    <reaction evidence="3">
        <text>a long-chain fatty acyl-CoA + H2O = a long-chain fatty acid + CoA + H(+)</text>
        <dbReference type="Rhea" id="RHEA:67680"/>
        <dbReference type="ChEBI" id="CHEBI:15377"/>
        <dbReference type="ChEBI" id="CHEBI:15378"/>
        <dbReference type="ChEBI" id="CHEBI:57287"/>
        <dbReference type="ChEBI" id="CHEBI:57560"/>
        <dbReference type="ChEBI" id="CHEBI:83139"/>
    </reaction>
</comment>
<dbReference type="InterPro" id="IPR006683">
    <property type="entry name" value="Thioestr_dom"/>
</dbReference>
<evidence type="ECO:0000256" key="7">
    <source>
        <dbReference type="ARBA" id="ARBA00048062"/>
    </source>
</evidence>